<dbReference type="PROSITE" id="PS50280">
    <property type="entry name" value="SET"/>
    <property type="match status" value="1"/>
</dbReference>
<dbReference type="EMBL" id="CAJRST010005557">
    <property type="protein sequence ID" value="CAG5890065.1"/>
    <property type="molecule type" value="Genomic_DNA"/>
</dbReference>
<dbReference type="InterPro" id="IPR001214">
    <property type="entry name" value="SET_dom"/>
</dbReference>
<evidence type="ECO:0000313" key="4">
    <source>
        <dbReference type="Proteomes" id="UP000677803"/>
    </source>
</evidence>
<dbReference type="InterPro" id="IPR046341">
    <property type="entry name" value="SET_dom_sf"/>
</dbReference>
<dbReference type="Gene3D" id="2.170.270.10">
    <property type="entry name" value="SET domain"/>
    <property type="match status" value="1"/>
</dbReference>
<accession>A0A8S4AU48</accession>
<sequence length="247" mass="27368">MKKEIKPGDLGQSESRGRKEEEQAKGGGQREGGRRKREDWVAQVRQVLECRRRFYQVLRVGGAGQQGVLGLGLPVWTSSMQTTGSGLCVGVLQTHPGLGTDGLGPAGLDPGLQIYSGGQLQHFIDGYDVQKSNWMRYVNPAGSPAQQNLVACQTGPDIYFYTLRPLEPRQELLVWYSQEFAQRLCSQPEQLRPEQLRHSESPPPPVWGPPLPRCEWLGACGWTCGWRGAGQEPFSSGRWHNDSSSPL</sequence>
<proteinExistence type="predicted"/>
<reference evidence="3" key="1">
    <citation type="submission" date="2021-05" db="EMBL/GenBank/DDBJ databases">
        <authorList>
            <person name="Tigano A."/>
        </authorList>
    </citation>
    <scope>NUCLEOTIDE SEQUENCE</scope>
</reference>
<feature type="domain" description="SET" evidence="2">
    <location>
        <begin position="1"/>
        <end position="177"/>
    </location>
</feature>
<feature type="compositionally biased region" description="Basic and acidic residues" evidence="1">
    <location>
        <begin position="15"/>
        <end position="24"/>
    </location>
</feature>
<name>A0A8S4AU48_9TELE</name>
<evidence type="ECO:0000256" key="1">
    <source>
        <dbReference type="SAM" id="MobiDB-lite"/>
    </source>
</evidence>
<protein>
    <submittedName>
        <fullName evidence="3">(Atlantic silverside) hypothetical protein</fullName>
    </submittedName>
</protein>
<feature type="region of interest" description="Disordered" evidence="1">
    <location>
        <begin position="1"/>
        <end position="38"/>
    </location>
</feature>
<organism evidence="3 4">
    <name type="scientific">Menidia menidia</name>
    <name type="common">Atlantic silverside</name>
    <dbReference type="NCBI Taxonomy" id="238744"/>
    <lineage>
        <taxon>Eukaryota</taxon>
        <taxon>Metazoa</taxon>
        <taxon>Chordata</taxon>
        <taxon>Craniata</taxon>
        <taxon>Vertebrata</taxon>
        <taxon>Euteleostomi</taxon>
        <taxon>Actinopterygii</taxon>
        <taxon>Neopterygii</taxon>
        <taxon>Teleostei</taxon>
        <taxon>Neoteleostei</taxon>
        <taxon>Acanthomorphata</taxon>
        <taxon>Ovalentaria</taxon>
        <taxon>Atherinomorphae</taxon>
        <taxon>Atheriniformes</taxon>
        <taxon>Atherinopsidae</taxon>
        <taxon>Menidiinae</taxon>
        <taxon>Menidia</taxon>
    </lineage>
</organism>
<dbReference type="Proteomes" id="UP000677803">
    <property type="component" value="Unassembled WGS sequence"/>
</dbReference>
<keyword evidence="4" id="KW-1185">Reference proteome</keyword>
<gene>
    <name evidence="3" type="ORF">MMEN_LOCUS6240</name>
</gene>
<comment type="caution">
    <text evidence="3">The sequence shown here is derived from an EMBL/GenBank/DDBJ whole genome shotgun (WGS) entry which is preliminary data.</text>
</comment>
<dbReference type="Pfam" id="PF21549">
    <property type="entry name" value="PRDM2_PR"/>
    <property type="match status" value="1"/>
</dbReference>
<evidence type="ECO:0000313" key="3">
    <source>
        <dbReference type="EMBL" id="CAG5890065.1"/>
    </source>
</evidence>
<dbReference type="AlphaFoldDB" id="A0A8S4AU48"/>
<evidence type="ECO:0000259" key="2">
    <source>
        <dbReference type="PROSITE" id="PS50280"/>
    </source>
</evidence>
<dbReference type="OrthoDB" id="9930943at2759"/>